<gene>
    <name evidence="17" type="ORF">HUO14_01885</name>
</gene>
<keyword evidence="4 16" id="KW-0812">Transmembrane</keyword>
<organism evidence="17 18">
    <name type="scientific">Parasphingorhabdus flavimaris</name>
    <dbReference type="NCBI Taxonomy" id="266812"/>
    <lineage>
        <taxon>Bacteria</taxon>
        <taxon>Pseudomonadati</taxon>
        <taxon>Pseudomonadota</taxon>
        <taxon>Alphaproteobacteria</taxon>
        <taxon>Sphingomonadales</taxon>
        <taxon>Sphingomonadaceae</taxon>
        <taxon>Parasphingorhabdus</taxon>
    </lineage>
</organism>
<evidence type="ECO:0000256" key="15">
    <source>
        <dbReference type="ARBA" id="ARBA00049902"/>
    </source>
</evidence>
<evidence type="ECO:0000256" key="12">
    <source>
        <dbReference type="ARBA" id="ARBA00041185"/>
    </source>
</evidence>
<dbReference type="InterPro" id="IPR001182">
    <property type="entry name" value="FtsW/RodA"/>
</dbReference>
<comment type="caution">
    <text evidence="17">The sequence shown here is derived from an EMBL/GenBank/DDBJ whole genome shotgun (WGS) entry which is preliminary data.</text>
</comment>
<dbReference type="PANTHER" id="PTHR30474">
    <property type="entry name" value="CELL CYCLE PROTEIN"/>
    <property type="match status" value="1"/>
</dbReference>
<keyword evidence="2" id="KW-0328">Glycosyltransferase</keyword>
<evidence type="ECO:0000256" key="8">
    <source>
        <dbReference type="ARBA" id="ARBA00023136"/>
    </source>
</evidence>
<sequence>MSASDQSTGLDNAQPELAGGLKKKRFQLQSRLGRSDRSPLAIWFWELDRVLLGLILTLIAIGLIAVAAASPVTALKLGSDAVKIDPLYYFYRQLGWVIAGIPLMLVVSMLPKEQARRFAILGAVAAVILLFLVPVFGKTVNGAQRWIGYGFATIQPGEFLKPLYAVALAWLLSLRVKDPALPVISLSIVLTGVIAVLLLMQPNLGETILICGIWFAVMTVSGLSARLIAAVGVGGIGGLVGAYFFYPVATQRINAWLFGGEEFDQVMLAHKALTGGGLLGTGPGLGTAKFKLPEAHTDYIFSVIGEEFGLLACMAIALVYLAIIVRVFLRLLDEEDNFIILAVTGLTAQLGGQALINMAVNLQLFPSKGMTLPLVSYGGSSLLALCIGIGLLLAFTRRNPYLDRSQYVSAWPEQGRIAV</sequence>
<dbReference type="EMBL" id="JABWMH010000001">
    <property type="protein sequence ID" value="NVD26652.1"/>
    <property type="molecule type" value="Genomic_DNA"/>
</dbReference>
<accession>A0ABX2MYY6</accession>
<dbReference type="EC" id="2.4.99.28" evidence="14"/>
<dbReference type="Proteomes" id="UP000652427">
    <property type="component" value="Unassembled WGS sequence"/>
</dbReference>
<evidence type="ECO:0000256" key="16">
    <source>
        <dbReference type="SAM" id="Phobius"/>
    </source>
</evidence>
<keyword evidence="18" id="KW-1185">Reference proteome</keyword>
<evidence type="ECO:0000256" key="3">
    <source>
        <dbReference type="ARBA" id="ARBA00022679"/>
    </source>
</evidence>
<evidence type="ECO:0000256" key="10">
    <source>
        <dbReference type="ARBA" id="ARBA00033270"/>
    </source>
</evidence>
<comment type="similarity">
    <text evidence="11">Belongs to the SEDS family. FtsW subfamily.</text>
</comment>
<evidence type="ECO:0000256" key="2">
    <source>
        <dbReference type="ARBA" id="ARBA00022676"/>
    </source>
</evidence>
<feature type="transmembrane region" description="Helical" evidence="16">
    <location>
        <begin position="50"/>
        <end position="69"/>
    </location>
</feature>
<evidence type="ECO:0000256" key="11">
    <source>
        <dbReference type="ARBA" id="ARBA00038053"/>
    </source>
</evidence>
<evidence type="ECO:0000256" key="6">
    <source>
        <dbReference type="ARBA" id="ARBA00022984"/>
    </source>
</evidence>
<feature type="transmembrane region" description="Helical" evidence="16">
    <location>
        <begin position="118"/>
        <end position="137"/>
    </location>
</feature>
<reference evidence="17 18" key="1">
    <citation type="submission" date="2020-06" db="EMBL/GenBank/DDBJ databases">
        <authorList>
            <person name="Kim S.-J."/>
            <person name="Park S.-J."/>
        </authorList>
    </citation>
    <scope>NUCLEOTIDE SEQUENCE [LARGE SCALE GENOMIC DNA]</scope>
    <source>
        <strain evidence="17 18">SW-151</strain>
    </source>
</reference>
<evidence type="ECO:0000256" key="1">
    <source>
        <dbReference type="ARBA" id="ARBA00004141"/>
    </source>
</evidence>
<feature type="transmembrane region" description="Helical" evidence="16">
    <location>
        <begin position="338"/>
        <end position="362"/>
    </location>
</feature>
<evidence type="ECO:0000256" key="14">
    <source>
        <dbReference type="ARBA" id="ARBA00044770"/>
    </source>
</evidence>
<evidence type="ECO:0000256" key="7">
    <source>
        <dbReference type="ARBA" id="ARBA00022989"/>
    </source>
</evidence>
<evidence type="ECO:0000313" key="17">
    <source>
        <dbReference type="EMBL" id="NVD26652.1"/>
    </source>
</evidence>
<comment type="subcellular location">
    <subcellularLocation>
        <location evidence="1">Membrane</location>
        <topology evidence="1">Multi-pass membrane protein</topology>
    </subcellularLocation>
</comment>
<proteinExistence type="inferred from homology"/>
<dbReference type="GO" id="GO:0051301">
    <property type="term" value="P:cell division"/>
    <property type="evidence" value="ECO:0007669"/>
    <property type="project" value="UniProtKB-KW"/>
</dbReference>
<evidence type="ECO:0000256" key="13">
    <source>
        <dbReference type="ARBA" id="ARBA00041418"/>
    </source>
</evidence>
<keyword evidence="17" id="KW-0132">Cell division</keyword>
<keyword evidence="5" id="KW-0133">Cell shape</keyword>
<feature type="transmembrane region" description="Helical" evidence="16">
    <location>
        <begin position="204"/>
        <end position="220"/>
    </location>
</feature>
<dbReference type="PANTHER" id="PTHR30474:SF2">
    <property type="entry name" value="PEPTIDOGLYCAN GLYCOSYLTRANSFERASE FTSW-RELATED"/>
    <property type="match status" value="1"/>
</dbReference>
<dbReference type="Pfam" id="PF01098">
    <property type="entry name" value="FTSW_RODA_SPOVE"/>
    <property type="match status" value="1"/>
</dbReference>
<keyword evidence="3" id="KW-0808">Transferase</keyword>
<evidence type="ECO:0000256" key="9">
    <source>
        <dbReference type="ARBA" id="ARBA00032370"/>
    </source>
</evidence>
<evidence type="ECO:0000313" key="18">
    <source>
        <dbReference type="Proteomes" id="UP000652427"/>
    </source>
</evidence>
<protein>
    <recommendedName>
        <fullName evidence="12">Probable peptidoglycan glycosyltransferase FtsW</fullName>
        <ecNumber evidence="14">2.4.99.28</ecNumber>
    </recommendedName>
    <alternativeName>
        <fullName evidence="13">Cell division protein FtsW</fullName>
    </alternativeName>
    <alternativeName>
        <fullName evidence="10">Cell wall polymerase</fullName>
    </alternativeName>
    <alternativeName>
        <fullName evidence="9">Peptidoglycan polymerase</fullName>
    </alternativeName>
</protein>
<feature type="transmembrane region" description="Helical" evidence="16">
    <location>
        <begin position="308"/>
        <end position="329"/>
    </location>
</feature>
<keyword evidence="7 16" id="KW-1133">Transmembrane helix</keyword>
<keyword evidence="17" id="KW-0131">Cell cycle</keyword>
<evidence type="ECO:0000256" key="5">
    <source>
        <dbReference type="ARBA" id="ARBA00022960"/>
    </source>
</evidence>
<comment type="catalytic activity">
    <reaction evidence="15">
        <text>[GlcNAc-(1-&gt;4)-Mur2Ac(oyl-L-Ala-gamma-D-Glu-L-Lys-D-Ala-D-Ala)](n)-di-trans,octa-cis-undecaprenyl diphosphate + beta-D-GlcNAc-(1-&gt;4)-Mur2Ac(oyl-L-Ala-gamma-D-Glu-L-Lys-D-Ala-D-Ala)-di-trans,octa-cis-undecaprenyl diphosphate = [GlcNAc-(1-&gt;4)-Mur2Ac(oyl-L-Ala-gamma-D-Glu-L-Lys-D-Ala-D-Ala)](n+1)-di-trans,octa-cis-undecaprenyl diphosphate + di-trans,octa-cis-undecaprenyl diphosphate + H(+)</text>
        <dbReference type="Rhea" id="RHEA:23708"/>
        <dbReference type="Rhea" id="RHEA-COMP:9602"/>
        <dbReference type="Rhea" id="RHEA-COMP:9603"/>
        <dbReference type="ChEBI" id="CHEBI:15378"/>
        <dbReference type="ChEBI" id="CHEBI:58405"/>
        <dbReference type="ChEBI" id="CHEBI:60033"/>
        <dbReference type="ChEBI" id="CHEBI:78435"/>
        <dbReference type="EC" id="2.4.99.28"/>
    </reaction>
</comment>
<feature type="transmembrane region" description="Helical" evidence="16">
    <location>
        <begin position="179"/>
        <end position="198"/>
    </location>
</feature>
<name>A0ABX2MYY6_9SPHN</name>
<feature type="transmembrane region" description="Helical" evidence="16">
    <location>
        <begin position="227"/>
        <end position="246"/>
    </location>
</feature>
<feature type="transmembrane region" description="Helical" evidence="16">
    <location>
        <begin position="374"/>
        <end position="395"/>
    </location>
</feature>
<dbReference type="RefSeq" id="WP_176278182.1">
    <property type="nucleotide sequence ID" value="NZ_JABWMH010000001.1"/>
</dbReference>
<keyword evidence="6" id="KW-0573">Peptidoglycan synthesis</keyword>
<evidence type="ECO:0000256" key="4">
    <source>
        <dbReference type="ARBA" id="ARBA00022692"/>
    </source>
</evidence>
<keyword evidence="8 16" id="KW-0472">Membrane</keyword>
<feature type="transmembrane region" description="Helical" evidence="16">
    <location>
        <begin position="149"/>
        <end position="172"/>
    </location>
</feature>
<feature type="transmembrane region" description="Helical" evidence="16">
    <location>
        <begin position="89"/>
        <end position="111"/>
    </location>
</feature>